<name>A0A0E9UIJ3_ANGAN</name>
<reference evidence="1" key="1">
    <citation type="submission" date="2014-11" db="EMBL/GenBank/DDBJ databases">
        <authorList>
            <person name="Amaro Gonzalez C."/>
        </authorList>
    </citation>
    <scope>NUCLEOTIDE SEQUENCE</scope>
</reference>
<accession>A0A0E9UIJ3</accession>
<evidence type="ECO:0000313" key="1">
    <source>
        <dbReference type="EMBL" id="JAH65562.1"/>
    </source>
</evidence>
<sequence length="42" mass="4652">MVLSIWEQAYSAFELDHPRAPNHLLCVGETLFSCRTGSSGEV</sequence>
<organism evidence="1">
    <name type="scientific">Anguilla anguilla</name>
    <name type="common">European freshwater eel</name>
    <name type="synonym">Muraena anguilla</name>
    <dbReference type="NCBI Taxonomy" id="7936"/>
    <lineage>
        <taxon>Eukaryota</taxon>
        <taxon>Metazoa</taxon>
        <taxon>Chordata</taxon>
        <taxon>Craniata</taxon>
        <taxon>Vertebrata</taxon>
        <taxon>Euteleostomi</taxon>
        <taxon>Actinopterygii</taxon>
        <taxon>Neopterygii</taxon>
        <taxon>Teleostei</taxon>
        <taxon>Anguilliformes</taxon>
        <taxon>Anguillidae</taxon>
        <taxon>Anguilla</taxon>
    </lineage>
</organism>
<protein>
    <submittedName>
        <fullName evidence="1">Uncharacterized protein</fullName>
    </submittedName>
</protein>
<dbReference type="EMBL" id="GBXM01049937">
    <property type="protein sequence ID" value="JAH58640.1"/>
    <property type="molecule type" value="Transcribed_RNA"/>
</dbReference>
<dbReference type="EMBL" id="GBXM01043015">
    <property type="protein sequence ID" value="JAH65562.1"/>
    <property type="molecule type" value="Transcribed_RNA"/>
</dbReference>
<reference evidence="1" key="2">
    <citation type="journal article" date="2015" name="Fish Shellfish Immunol.">
        <title>Early steps in the European eel (Anguilla anguilla)-Vibrio vulnificus interaction in the gills: Role of the RtxA13 toxin.</title>
        <authorList>
            <person name="Callol A."/>
            <person name="Pajuelo D."/>
            <person name="Ebbesson L."/>
            <person name="Teles M."/>
            <person name="MacKenzie S."/>
            <person name="Amaro C."/>
        </authorList>
    </citation>
    <scope>NUCLEOTIDE SEQUENCE</scope>
</reference>
<proteinExistence type="predicted"/>
<dbReference type="AlphaFoldDB" id="A0A0E9UIJ3"/>